<evidence type="ECO:0000313" key="2">
    <source>
        <dbReference type="EMBL" id="CAD8204572.1"/>
    </source>
</evidence>
<dbReference type="PROSITE" id="PS50294">
    <property type="entry name" value="WD_REPEATS_REGION"/>
    <property type="match status" value="1"/>
</dbReference>
<comment type="caution">
    <text evidence="2">The sequence shown here is derived from an EMBL/GenBank/DDBJ whole genome shotgun (WGS) entry which is preliminary data.</text>
</comment>
<evidence type="ECO:0000256" key="1">
    <source>
        <dbReference type="PROSITE-ProRule" id="PRU00221"/>
    </source>
</evidence>
<dbReference type="Pfam" id="PF00400">
    <property type="entry name" value="WD40"/>
    <property type="match status" value="1"/>
</dbReference>
<dbReference type="SMART" id="SM00320">
    <property type="entry name" value="WD40"/>
    <property type="match status" value="2"/>
</dbReference>
<dbReference type="EMBL" id="CAJJDO010000137">
    <property type="protein sequence ID" value="CAD8204572.1"/>
    <property type="molecule type" value="Genomic_DNA"/>
</dbReference>
<sequence length="104" mass="12272">MVSCQQNEIKIWKFHDGKQINCIQQIQIDYATYLIFSLRTIFFIAGSFDSSIKLYYDNNYKWYKQASNISHGGLVTCVIFNKQEDQLISCSQDFLIVIWKIFLP</sequence>
<gene>
    <name evidence="2" type="ORF">PPENT_87.1.T1370147</name>
</gene>
<keyword evidence="3" id="KW-1185">Reference proteome</keyword>
<feature type="repeat" description="WD" evidence="1">
    <location>
        <begin position="68"/>
        <end position="104"/>
    </location>
</feature>
<dbReference type="AlphaFoldDB" id="A0A8S1XVJ3"/>
<organism evidence="2 3">
    <name type="scientific">Paramecium pentaurelia</name>
    <dbReference type="NCBI Taxonomy" id="43138"/>
    <lineage>
        <taxon>Eukaryota</taxon>
        <taxon>Sar</taxon>
        <taxon>Alveolata</taxon>
        <taxon>Ciliophora</taxon>
        <taxon>Intramacronucleata</taxon>
        <taxon>Oligohymenophorea</taxon>
        <taxon>Peniculida</taxon>
        <taxon>Parameciidae</taxon>
        <taxon>Paramecium</taxon>
    </lineage>
</organism>
<dbReference type="PANTHER" id="PTHR19920:SF0">
    <property type="entry name" value="CYTOSOLIC IRON-SULFUR PROTEIN ASSEMBLY PROTEIN CIAO1-RELATED"/>
    <property type="match status" value="1"/>
</dbReference>
<protein>
    <submittedName>
        <fullName evidence="2">Uncharacterized protein</fullName>
    </submittedName>
</protein>
<evidence type="ECO:0000313" key="3">
    <source>
        <dbReference type="Proteomes" id="UP000689195"/>
    </source>
</evidence>
<dbReference type="OrthoDB" id="284782at2759"/>
<dbReference type="GO" id="GO:0016226">
    <property type="term" value="P:iron-sulfur cluster assembly"/>
    <property type="evidence" value="ECO:0007669"/>
    <property type="project" value="TreeGrafter"/>
</dbReference>
<dbReference type="InterPro" id="IPR001680">
    <property type="entry name" value="WD40_rpt"/>
</dbReference>
<proteinExistence type="predicted"/>
<accession>A0A8S1XVJ3</accession>
<name>A0A8S1XVJ3_9CILI</name>
<dbReference type="PANTHER" id="PTHR19920">
    <property type="entry name" value="WD40 PROTEIN CIAO1"/>
    <property type="match status" value="1"/>
</dbReference>
<reference evidence="2" key="1">
    <citation type="submission" date="2021-01" db="EMBL/GenBank/DDBJ databases">
        <authorList>
            <consortium name="Genoscope - CEA"/>
            <person name="William W."/>
        </authorList>
    </citation>
    <scope>NUCLEOTIDE SEQUENCE</scope>
</reference>
<dbReference type="PROSITE" id="PS50082">
    <property type="entry name" value="WD_REPEATS_2"/>
    <property type="match status" value="1"/>
</dbReference>
<dbReference type="GO" id="GO:0097361">
    <property type="term" value="C:cytosolic [4Fe-4S] assembly targeting complex"/>
    <property type="evidence" value="ECO:0007669"/>
    <property type="project" value="TreeGrafter"/>
</dbReference>
<dbReference type="Proteomes" id="UP000689195">
    <property type="component" value="Unassembled WGS sequence"/>
</dbReference>
<keyword evidence="1" id="KW-0853">WD repeat</keyword>